<comment type="similarity">
    <text evidence="1">Belongs to the diacylglycerol acyltransferase family.</text>
</comment>
<dbReference type="CDD" id="cd07987">
    <property type="entry name" value="LPLAT_MGAT-like"/>
    <property type="match status" value="1"/>
</dbReference>
<keyword evidence="5" id="KW-1185">Reference proteome</keyword>
<evidence type="ECO:0000313" key="4">
    <source>
        <dbReference type="EMBL" id="KAK0588553.1"/>
    </source>
</evidence>
<evidence type="ECO:0000256" key="1">
    <source>
        <dbReference type="ARBA" id="ARBA00005420"/>
    </source>
</evidence>
<comment type="caution">
    <text evidence="4">The sequence shown here is derived from an EMBL/GenBank/DDBJ whole genome shotgun (WGS) entry which is preliminary data.</text>
</comment>
<dbReference type="InterPro" id="IPR007130">
    <property type="entry name" value="DAGAT"/>
</dbReference>
<dbReference type="AlphaFoldDB" id="A0AA39VSE8"/>
<gene>
    <name evidence="4" type="ORF">LWI29_002521</name>
</gene>
<evidence type="ECO:0000256" key="3">
    <source>
        <dbReference type="ARBA" id="ARBA00023315"/>
    </source>
</evidence>
<protein>
    <recommendedName>
        <fullName evidence="6">Serine aminopeptidase S33 domain-containing protein</fullName>
    </recommendedName>
</protein>
<dbReference type="Pfam" id="PF03982">
    <property type="entry name" value="DAGAT"/>
    <property type="match status" value="1"/>
</dbReference>
<dbReference type="SUPFAM" id="SSF53474">
    <property type="entry name" value="alpha/beta-Hydrolases"/>
    <property type="match status" value="1"/>
</dbReference>
<reference evidence="4" key="2">
    <citation type="submission" date="2023-06" db="EMBL/GenBank/DDBJ databases">
        <authorList>
            <person name="Swenson N.G."/>
            <person name="Wegrzyn J.L."/>
            <person name="Mcevoy S.L."/>
        </authorList>
    </citation>
    <scope>NUCLEOTIDE SEQUENCE</scope>
    <source>
        <strain evidence="4">NS2018</strain>
        <tissue evidence="4">Leaf</tissue>
    </source>
</reference>
<dbReference type="EMBL" id="JAUESC010000381">
    <property type="protein sequence ID" value="KAK0588553.1"/>
    <property type="molecule type" value="Genomic_DNA"/>
</dbReference>
<dbReference type="GO" id="GO:0004144">
    <property type="term" value="F:diacylglycerol O-acyltransferase activity"/>
    <property type="evidence" value="ECO:0007669"/>
    <property type="project" value="UniProtKB-ARBA"/>
</dbReference>
<dbReference type="GO" id="GO:0019432">
    <property type="term" value="P:triglyceride biosynthetic process"/>
    <property type="evidence" value="ECO:0007669"/>
    <property type="project" value="UniProtKB-ARBA"/>
</dbReference>
<keyword evidence="3" id="KW-0012">Acyltransferase</keyword>
<evidence type="ECO:0000256" key="2">
    <source>
        <dbReference type="ARBA" id="ARBA00022679"/>
    </source>
</evidence>
<dbReference type="GO" id="GO:0016020">
    <property type="term" value="C:membrane"/>
    <property type="evidence" value="ECO:0007669"/>
    <property type="project" value="TreeGrafter"/>
</dbReference>
<reference evidence="4" key="1">
    <citation type="journal article" date="2022" name="Plant J.">
        <title>Strategies of tolerance reflected in two North American maple genomes.</title>
        <authorList>
            <person name="McEvoy S.L."/>
            <person name="Sezen U.U."/>
            <person name="Trouern-Trend A."/>
            <person name="McMahon S.M."/>
            <person name="Schaberg P.G."/>
            <person name="Yang J."/>
            <person name="Wegrzyn J.L."/>
            <person name="Swenson N.G."/>
        </authorList>
    </citation>
    <scope>NUCLEOTIDE SEQUENCE</scope>
    <source>
        <strain evidence="4">NS2018</strain>
    </source>
</reference>
<dbReference type="InterPro" id="IPR029058">
    <property type="entry name" value="AB_hydrolase_fold"/>
</dbReference>
<name>A0AA39VSE8_ACESA</name>
<dbReference type="PANTHER" id="PTHR22753:SF24">
    <property type="entry name" value="ESTERASE_LIPASE_THIOESTERASE FAMILY PROTEIN"/>
    <property type="match status" value="1"/>
</dbReference>
<keyword evidence="2" id="KW-0808">Transferase</keyword>
<sequence>MTRTGACLFSAGLLPVFRPSRRYAAVKTSASFAANGRLVKNNNVEFKRKELKDYFEESKDMIKTDGGPPRWFSPLESGSHSHDSPLLLYLPGIDGTGLGLIRQHQLLGKIEHRLSPCCNKVFHGAGLVKLVERTIRSESYRSPSRPIYIVGESLGACIALAAASCNPDVDLSLILVNPATSFSKSILQPLLPLLEVMSDQATSSVFANGRSLEVEARIPFYSKDSMVKVLSLQQIVGDISQDFIASSFYLSVVTDILPEETLIWKLQMLETASMFVNSRLNTVEAQTLILSSGRDQLLPSQEEGVRLCHTLPKCEIRSISDSGHFLFLEDGIDLVSIIKGTYFYRRGKYLNHVSDYMPITPSEFNRYYPSYRFYENITSPVMLSTLENGMIVRGLQGIPSEGPVLVVGYHMLHGMEIIPIICQFYVQRKMILRGMALPGLFERLISKALPNASLFDIIRIMGSVPASASNLYKLLSAKSHILHYPGGLREALHRKDEKYKLSWPDQSEFVRMAARFGAKIVPFGVVGEDDVVEALFDYKDPMENPFLKPVAKDLTRTDANEEMATEDISFPVYLPKIPGRFYYYFGKPIETEGTAI</sequence>
<dbReference type="Proteomes" id="UP001168877">
    <property type="component" value="Unassembled WGS sequence"/>
</dbReference>
<accession>A0AA39VSE8</accession>
<proteinExistence type="inferred from homology"/>
<evidence type="ECO:0000313" key="5">
    <source>
        <dbReference type="Proteomes" id="UP001168877"/>
    </source>
</evidence>
<organism evidence="4 5">
    <name type="scientific">Acer saccharum</name>
    <name type="common">Sugar maple</name>
    <dbReference type="NCBI Taxonomy" id="4024"/>
    <lineage>
        <taxon>Eukaryota</taxon>
        <taxon>Viridiplantae</taxon>
        <taxon>Streptophyta</taxon>
        <taxon>Embryophyta</taxon>
        <taxon>Tracheophyta</taxon>
        <taxon>Spermatophyta</taxon>
        <taxon>Magnoliopsida</taxon>
        <taxon>eudicotyledons</taxon>
        <taxon>Gunneridae</taxon>
        <taxon>Pentapetalae</taxon>
        <taxon>rosids</taxon>
        <taxon>malvids</taxon>
        <taxon>Sapindales</taxon>
        <taxon>Sapindaceae</taxon>
        <taxon>Hippocastanoideae</taxon>
        <taxon>Acereae</taxon>
        <taxon>Acer</taxon>
    </lineage>
</organism>
<dbReference type="Gene3D" id="3.40.50.1820">
    <property type="entry name" value="alpha/beta hydrolase"/>
    <property type="match status" value="1"/>
</dbReference>
<evidence type="ECO:0008006" key="6">
    <source>
        <dbReference type="Google" id="ProtNLM"/>
    </source>
</evidence>
<dbReference type="PANTHER" id="PTHR22753">
    <property type="entry name" value="TRANSMEMBRANE PROTEIN 68"/>
    <property type="match status" value="1"/>
</dbReference>